<name>A0A8J3CLZ1_9BURK</name>
<dbReference type="Pfam" id="PF07167">
    <property type="entry name" value="PhaC_N"/>
    <property type="match status" value="1"/>
</dbReference>
<proteinExistence type="predicted"/>
<comment type="caution">
    <text evidence="8">The sequence shown here is derived from an EMBL/GenBank/DDBJ whole genome shotgun (WGS) entry which is preliminary data.</text>
</comment>
<gene>
    <name evidence="8" type="primary">phbC</name>
    <name evidence="8" type="ORF">GCM10009007_00740</name>
</gene>
<evidence type="ECO:0000256" key="2">
    <source>
        <dbReference type="ARBA" id="ARBA00022490"/>
    </source>
</evidence>
<organism evidence="8 9">
    <name type="scientific">Formosimonas limnophila</name>
    <dbReference type="NCBI Taxonomy" id="1384487"/>
    <lineage>
        <taxon>Bacteria</taxon>
        <taxon>Pseudomonadati</taxon>
        <taxon>Pseudomonadota</taxon>
        <taxon>Betaproteobacteria</taxon>
        <taxon>Burkholderiales</taxon>
        <taxon>Burkholderiaceae</taxon>
        <taxon>Formosimonas</taxon>
    </lineage>
</organism>
<feature type="compositionally biased region" description="Low complexity" evidence="6">
    <location>
        <begin position="59"/>
        <end position="75"/>
    </location>
</feature>
<dbReference type="GO" id="GO:0016746">
    <property type="term" value="F:acyltransferase activity"/>
    <property type="evidence" value="ECO:0007669"/>
    <property type="project" value="UniProtKB-KW"/>
</dbReference>
<keyword evidence="9" id="KW-1185">Reference proteome</keyword>
<keyword evidence="3" id="KW-0808">Transferase</keyword>
<reference evidence="8" key="1">
    <citation type="journal article" date="2014" name="Int. J. Syst. Evol. Microbiol.">
        <title>Complete genome sequence of Corynebacterium casei LMG S-19264T (=DSM 44701T), isolated from a smear-ripened cheese.</title>
        <authorList>
            <consortium name="US DOE Joint Genome Institute (JGI-PGF)"/>
            <person name="Walter F."/>
            <person name="Albersmeier A."/>
            <person name="Kalinowski J."/>
            <person name="Ruckert C."/>
        </authorList>
    </citation>
    <scope>NUCLEOTIDE SEQUENCE</scope>
    <source>
        <strain evidence="8">KCTC 32501</strain>
    </source>
</reference>
<dbReference type="AlphaFoldDB" id="A0A8J3CLZ1"/>
<sequence length="732" mass="80422">MATKAITKTALTRTATTVKKTVKTSEKKVAVTKPAAKSTVAKAGNIPKVTAKVKTPSAVPAAKKIAPKKATSSKPTLKPATKSKPVPKAKQLTSLPVDVQTQMTAFVENLQTQADQVNQAAEELLRNTQGQAEKAKAAMDSEANNASESPFGQWQQLFNSVGGGQTNMPNIMGAWQQFGDTLKQMSSGQNPLAGQSMMAHESLSDVAKMVDAADLQRLQQEYLKEMAALWQSYSSQQSFDITDRRFVSPAWRANAWANYLAQSYLINARLMLEMADCVKADAKTKTRVRFAVMQWVDSLAPSNFFLTNPDAQQKLLDTKGESLKLGIQNFLTDLQKGRISQTDETAFEVGVNVARSDGAVVFENEYFQLLQYTPLTTKVGERPLLIVPPCINKFYILDLQPDNSLVRHAVENGNTVYLVSWRNADETLAHTTWDDYIEHVLIKAIHVVQEASAQDKINVLGFCVGGTLLSTALAVLAARGKDAVASLTLLTALLDFSDNGVLDAYVDEKHVVMREQAFAKGGVMLGKDLSNAFATLRPNDLVWNYVVSNYLKGEQPAAFDLLYWNSDSTNLPGPMFCWYLRNTYLENKLKDKGAAVVCGEKVDLKKVNVPTYVLSCREDHIVPWTAAYRSQATLAGDKKFVLAASGHIAGVVNSAKKNKRSYWTNDSVNLDKSTSEQWLNGADEHAGSWWTDWTNWLHAHSGKQVAAPNKLGTAKYKPIEAAPGRYVKVRAA</sequence>
<evidence type="ECO:0000256" key="5">
    <source>
        <dbReference type="SAM" id="Coils"/>
    </source>
</evidence>
<dbReference type="PANTHER" id="PTHR36837">
    <property type="entry name" value="POLY(3-HYDROXYALKANOATE) POLYMERASE SUBUNIT PHAC"/>
    <property type="match status" value="1"/>
</dbReference>
<accession>A0A8J3CLZ1</accession>
<dbReference type="SUPFAM" id="SSF53474">
    <property type="entry name" value="alpha/beta-Hydrolases"/>
    <property type="match status" value="1"/>
</dbReference>
<dbReference type="Proteomes" id="UP000614287">
    <property type="component" value="Unassembled WGS sequence"/>
</dbReference>
<dbReference type="InterPro" id="IPR051321">
    <property type="entry name" value="PHA/PHB_synthase"/>
</dbReference>
<dbReference type="InterPro" id="IPR010941">
    <property type="entry name" value="PhaC_N"/>
</dbReference>
<comment type="subcellular location">
    <subcellularLocation>
        <location evidence="1">Cytoplasm</location>
    </subcellularLocation>
</comment>
<feature type="coiled-coil region" evidence="5">
    <location>
        <begin position="107"/>
        <end position="145"/>
    </location>
</feature>
<dbReference type="PANTHER" id="PTHR36837:SF5">
    <property type="entry name" value="POLY-3-HYDROXYBUTYRATE SYNTHASE"/>
    <property type="match status" value="1"/>
</dbReference>
<dbReference type="GO" id="GO:0042619">
    <property type="term" value="P:poly-hydroxybutyrate biosynthetic process"/>
    <property type="evidence" value="ECO:0007669"/>
    <property type="project" value="InterPro"/>
</dbReference>
<reference evidence="8" key="2">
    <citation type="submission" date="2020-09" db="EMBL/GenBank/DDBJ databases">
        <authorList>
            <person name="Sun Q."/>
            <person name="Kim S."/>
        </authorList>
    </citation>
    <scope>NUCLEOTIDE SEQUENCE</scope>
    <source>
        <strain evidence="8">KCTC 32501</strain>
    </source>
</reference>
<evidence type="ECO:0000256" key="3">
    <source>
        <dbReference type="ARBA" id="ARBA00022679"/>
    </source>
</evidence>
<dbReference type="NCBIfam" id="TIGR01838">
    <property type="entry name" value="PHA_synth_I"/>
    <property type="match status" value="1"/>
</dbReference>
<evidence type="ECO:0000256" key="1">
    <source>
        <dbReference type="ARBA" id="ARBA00004496"/>
    </source>
</evidence>
<keyword evidence="5" id="KW-0175">Coiled coil</keyword>
<feature type="region of interest" description="Disordered" evidence="6">
    <location>
        <begin position="59"/>
        <end position="89"/>
    </location>
</feature>
<evidence type="ECO:0000313" key="9">
    <source>
        <dbReference type="Proteomes" id="UP000614287"/>
    </source>
</evidence>
<dbReference type="Gene3D" id="3.40.50.1820">
    <property type="entry name" value="alpha/beta hydrolase"/>
    <property type="match status" value="1"/>
</dbReference>
<dbReference type="InterPro" id="IPR010963">
    <property type="entry name" value="PHA_synth_I"/>
</dbReference>
<protein>
    <submittedName>
        <fullName evidence="8">Poly-beta-hydroxybutyrate polymerase</fullName>
    </submittedName>
</protein>
<dbReference type="InterPro" id="IPR029058">
    <property type="entry name" value="AB_hydrolase_fold"/>
</dbReference>
<evidence type="ECO:0000259" key="7">
    <source>
        <dbReference type="Pfam" id="PF07167"/>
    </source>
</evidence>
<evidence type="ECO:0000256" key="4">
    <source>
        <dbReference type="ARBA" id="ARBA00023315"/>
    </source>
</evidence>
<dbReference type="EMBL" id="BMZG01000001">
    <property type="protein sequence ID" value="GHA64261.1"/>
    <property type="molecule type" value="Genomic_DNA"/>
</dbReference>
<evidence type="ECO:0000313" key="8">
    <source>
        <dbReference type="EMBL" id="GHA64261.1"/>
    </source>
</evidence>
<keyword evidence="2" id="KW-0963">Cytoplasm</keyword>
<dbReference type="GO" id="GO:0005737">
    <property type="term" value="C:cytoplasm"/>
    <property type="evidence" value="ECO:0007669"/>
    <property type="project" value="UniProtKB-SubCell"/>
</dbReference>
<keyword evidence="4" id="KW-0012">Acyltransferase</keyword>
<evidence type="ECO:0000256" key="6">
    <source>
        <dbReference type="SAM" id="MobiDB-lite"/>
    </source>
</evidence>
<feature type="domain" description="Poly-beta-hydroxybutyrate polymerase N-terminal" evidence="7">
    <location>
        <begin position="243"/>
        <end position="408"/>
    </location>
</feature>